<evidence type="ECO:0000313" key="2">
    <source>
        <dbReference type="Proteomes" id="UP000467841"/>
    </source>
</evidence>
<protein>
    <submittedName>
        <fullName evidence="1">Uncharacterized protein</fullName>
    </submittedName>
</protein>
<comment type="caution">
    <text evidence="1">The sequence shown here is derived from an EMBL/GenBank/DDBJ whole genome shotgun (WGS) entry which is preliminary data.</text>
</comment>
<sequence length="154" mass="16928">MPTQIFEFMAASVELLSLQSYKSLSHPTHEIHPNLKSSFSLNPEFVFAQSSDGLHSSFFLCQAAHFPDSPKDVGTVLTDLGGVASGVSGGLRHPYSPKGMVLGVGENERMFRALKCCRDISFFLVLPFIHLPGEGKLYRKFETSNECKGVGFIE</sequence>
<dbReference type="EMBL" id="CACVBM020000532">
    <property type="protein sequence ID" value="CAA7020170.1"/>
    <property type="molecule type" value="Genomic_DNA"/>
</dbReference>
<accession>A0A6D2HZU6</accession>
<dbReference type="Proteomes" id="UP000467841">
    <property type="component" value="Unassembled WGS sequence"/>
</dbReference>
<reference evidence="1" key="1">
    <citation type="submission" date="2020-01" db="EMBL/GenBank/DDBJ databases">
        <authorList>
            <person name="Mishra B."/>
        </authorList>
    </citation>
    <scope>NUCLEOTIDE SEQUENCE [LARGE SCALE GENOMIC DNA]</scope>
</reference>
<evidence type="ECO:0000313" key="1">
    <source>
        <dbReference type="EMBL" id="CAA7020170.1"/>
    </source>
</evidence>
<proteinExistence type="predicted"/>
<gene>
    <name evidence="1" type="ORF">MERR_LOCUS7405</name>
</gene>
<dbReference type="AlphaFoldDB" id="A0A6D2HZU6"/>
<name>A0A6D2HZU6_9BRAS</name>
<keyword evidence="2" id="KW-1185">Reference proteome</keyword>
<organism evidence="1 2">
    <name type="scientific">Microthlaspi erraticum</name>
    <dbReference type="NCBI Taxonomy" id="1685480"/>
    <lineage>
        <taxon>Eukaryota</taxon>
        <taxon>Viridiplantae</taxon>
        <taxon>Streptophyta</taxon>
        <taxon>Embryophyta</taxon>
        <taxon>Tracheophyta</taxon>
        <taxon>Spermatophyta</taxon>
        <taxon>Magnoliopsida</taxon>
        <taxon>eudicotyledons</taxon>
        <taxon>Gunneridae</taxon>
        <taxon>Pentapetalae</taxon>
        <taxon>rosids</taxon>
        <taxon>malvids</taxon>
        <taxon>Brassicales</taxon>
        <taxon>Brassicaceae</taxon>
        <taxon>Coluteocarpeae</taxon>
        <taxon>Microthlaspi</taxon>
    </lineage>
</organism>